<feature type="transmembrane region" description="Helical" evidence="2">
    <location>
        <begin position="679"/>
        <end position="700"/>
    </location>
</feature>
<feature type="region of interest" description="Disordered" evidence="1">
    <location>
        <begin position="224"/>
        <end position="441"/>
    </location>
</feature>
<dbReference type="InterPro" id="IPR046529">
    <property type="entry name" value="DUF6594"/>
</dbReference>
<evidence type="ECO:0000256" key="1">
    <source>
        <dbReference type="SAM" id="MobiDB-lite"/>
    </source>
</evidence>
<dbReference type="AlphaFoldDB" id="A0A2H1GKW6"/>
<feature type="compositionally biased region" description="Polar residues" evidence="1">
    <location>
        <begin position="170"/>
        <end position="191"/>
    </location>
</feature>
<sequence>MTALATDILLEPNSRKPQHEHPRPWHPRLSSRDHWRKAQDLQANEPWRRDAEARLRARCSRSQAGRPLRWSGWTLLRKTLLDAGAQPEEERVRRRVVVVIKLGVGIQKATLGSSLGHGLVEFWSRSNLAHPRGHLAGLLDLGKLRKEVLLVDIDIERRLVRRIVGLTGVSDSSSNTTITQRSYYNRENPSSEAGEDHSEPKTAPTVDNNDDSQLNVFDYMETSPTCEDEEDARSVASSSSTESSHDQRSDAGSSEHPSTPSSFSSCPSPTTTRNGSSAGSVSELRRKYDSQFAALGESPGPGPKSSGASADKSRRIGYPNQDNSADASNQSAAGSDGRSSSLLRSSRHEDKLRQQQEAMQYHQSISQSQQYVHHPTRPDYDQHRSYSGSSTGSAGSSVPYPPFTAMQHYHHPSAPIPYPHPEQPGHVATPDRPPAPDAPDLSKRTLTGYELLALELSTPTSPIQPLYRKFCYLNHRILLHLQDELSEMESQLRTFDEIIAQMEPPTPVDQPRQPASRRAESVGGTEVHHRRTALLGRIFLKTEQYSRAMTSFVGMEKESSPAGAEQVGKYRAWLEERRPIHEVESKFLEFEGDLFHIKTSRQPALKAAQAEQAEQIEISSPSPSMNAVVVSCLPLALMLPILLFSIIPTFAGRLTVTLLIAGAAFVVGTATRLRDLMEGGEWVVCGGVYVLLMAGVAGCVPTRGG</sequence>
<feature type="region of interest" description="Disordered" evidence="1">
    <location>
        <begin position="504"/>
        <end position="526"/>
    </location>
</feature>
<name>A0A2H1GKW6_ZYMTR</name>
<keyword evidence="2" id="KW-1133">Transmembrane helix</keyword>
<feature type="compositionally biased region" description="Low complexity" evidence="1">
    <location>
        <begin position="360"/>
        <end position="373"/>
    </location>
</feature>
<reference evidence="5" key="1">
    <citation type="submission" date="2017-05" db="EMBL/GenBank/DDBJ databases">
        <authorList>
            <person name="Song R."/>
            <person name="Chenine A.L."/>
            <person name="Ruprecht R.M."/>
        </authorList>
    </citation>
    <scope>NUCLEOTIDE SEQUENCE [LARGE SCALE GENOMIC DNA]</scope>
</reference>
<feature type="compositionally biased region" description="Low complexity" evidence="1">
    <location>
        <begin position="254"/>
        <end position="272"/>
    </location>
</feature>
<feature type="region of interest" description="Disordered" evidence="1">
    <location>
        <begin position="1"/>
        <end position="43"/>
    </location>
</feature>
<feature type="compositionally biased region" description="Low complexity" evidence="1">
    <location>
        <begin position="385"/>
        <end position="397"/>
    </location>
</feature>
<evidence type="ECO:0000313" key="4">
    <source>
        <dbReference type="EMBL" id="SMR54215.1"/>
    </source>
</evidence>
<evidence type="ECO:0000259" key="3">
    <source>
        <dbReference type="Pfam" id="PF20237"/>
    </source>
</evidence>
<feature type="compositionally biased region" description="Low complexity" evidence="1">
    <location>
        <begin position="320"/>
        <end position="344"/>
    </location>
</feature>
<dbReference type="PANTHER" id="PTHR34502:SF6">
    <property type="entry name" value="DUF6594 DOMAIN-CONTAINING PROTEIN"/>
    <property type="match status" value="1"/>
</dbReference>
<evidence type="ECO:0000313" key="5">
    <source>
        <dbReference type="Proteomes" id="UP000245764"/>
    </source>
</evidence>
<accession>A0A2H1GKW6</accession>
<feature type="transmembrane region" description="Helical" evidence="2">
    <location>
        <begin position="654"/>
        <end position="673"/>
    </location>
</feature>
<feature type="compositionally biased region" description="Basic and acidic residues" evidence="1">
    <location>
        <begin position="13"/>
        <end position="23"/>
    </location>
</feature>
<protein>
    <recommendedName>
        <fullName evidence="3">DUF6594 domain-containing protein</fullName>
    </recommendedName>
</protein>
<dbReference type="Proteomes" id="UP000245764">
    <property type="component" value="Chromosome 6"/>
</dbReference>
<keyword evidence="2" id="KW-0472">Membrane</keyword>
<dbReference type="PANTHER" id="PTHR34502">
    <property type="entry name" value="DUF6594 DOMAIN-CONTAINING PROTEIN-RELATED"/>
    <property type="match status" value="1"/>
</dbReference>
<dbReference type="Pfam" id="PF20237">
    <property type="entry name" value="DUF6594"/>
    <property type="match status" value="1"/>
</dbReference>
<organism evidence="4 5">
    <name type="scientific">Zymoseptoria tritici ST99CH_1E4</name>
    <dbReference type="NCBI Taxonomy" id="1276532"/>
    <lineage>
        <taxon>Eukaryota</taxon>
        <taxon>Fungi</taxon>
        <taxon>Dikarya</taxon>
        <taxon>Ascomycota</taxon>
        <taxon>Pezizomycotina</taxon>
        <taxon>Dothideomycetes</taxon>
        <taxon>Dothideomycetidae</taxon>
        <taxon>Mycosphaerellales</taxon>
        <taxon>Mycosphaerellaceae</taxon>
        <taxon>Zymoseptoria</taxon>
    </lineage>
</organism>
<dbReference type="EMBL" id="LT854258">
    <property type="protein sequence ID" value="SMR54215.1"/>
    <property type="molecule type" value="Genomic_DNA"/>
</dbReference>
<keyword evidence="2" id="KW-0812">Transmembrane</keyword>
<gene>
    <name evidence="4" type="ORF">ZT1E4_G6996</name>
</gene>
<evidence type="ECO:0000256" key="2">
    <source>
        <dbReference type="SAM" id="Phobius"/>
    </source>
</evidence>
<proteinExistence type="predicted"/>
<feature type="region of interest" description="Disordered" evidence="1">
    <location>
        <begin position="170"/>
        <end position="212"/>
    </location>
</feature>
<feature type="domain" description="DUF6594" evidence="3">
    <location>
        <begin position="449"/>
        <end position="689"/>
    </location>
</feature>
<feature type="compositionally biased region" description="Basic and acidic residues" evidence="1">
    <location>
        <begin position="30"/>
        <end position="39"/>
    </location>
</feature>